<evidence type="ECO:0000313" key="3">
    <source>
        <dbReference type="Proteomes" id="UP000646827"/>
    </source>
</evidence>
<comment type="caution">
    <text evidence="2">The sequence shown here is derived from an EMBL/GenBank/DDBJ whole genome shotgun (WGS) entry which is preliminary data.</text>
</comment>
<evidence type="ECO:0000259" key="1">
    <source>
        <dbReference type="Pfam" id="PF09511"/>
    </source>
</evidence>
<proteinExistence type="predicted"/>
<dbReference type="OrthoDB" id="276239at2759"/>
<dbReference type="GO" id="GO:0003972">
    <property type="term" value="F:RNA ligase (ATP) activity"/>
    <property type="evidence" value="ECO:0007669"/>
    <property type="project" value="TreeGrafter"/>
</dbReference>
<dbReference type="Pfam" id="PF09511">
    <property type="entry name" value="RNA_lig_T4_1"/>
    <property type="match status" value="1"/>
</dbReference>
<feature type="domain" description="T4 RNA ligase 1-like N-terminal" evidence="1">
    <location>
        <begin position="65"/>
        <end position="293"/>
    </location>
</feature>
<dbReference type="PANTHER" id="PTHR32004:SF1">
    <property type="entry name" value="TRNA LIGASE"/>
    <property type="match status" value="1"/>
</dbReference>
<dbReference type="InterPro" id="IPR019039">
    <property type="entry name" value="T4-Rnl1-like_N"/>
</dbReference>
<protein>
    <recommendedName>
        <fullName evidence="1">T4 RNA ligase 1-like N-terminal domain-containing protein</fullName>
    </recommendedName>
</protein>
<evidence type="ECO:0000313" key="2">
    <source>
        <dbReference type="EMBL" id="KAG2221988.1"/>
    </source>
</evidence>
<gene>
    <name evidence="2" type="ORF">INT45_006688</name>
</gene>
<organism evidence="2 3">
    <name type="scientific">Circinella minor</name>
    <dbReference type="NCBI Taxonomy" id="1195481"/>
    <lineage>
        <taxon>Eukaryota</taxon>
        <taxon>Fungi</taxon>
        <taxon>Fungi incertae sedis</taxon>
        <taxon>Mucoromycota</taxon>
        <taxon>Mucoromycotina</taxon>
        <taxon>Mucoromycetes</taxon>
        <taxon>Mucorales</taxon>
        <taxon>Lichtheimiaceae</taxon>
        <taxon>Circinella</taxon>
    </lineage>
</organism>
<dbReference type="AlphaFoldDB" id="A0A8H7S4J4"/>
<dbReference type="Proteomes" id="UP000646827">
    <property type="component" value="Unassembled WGS sequence"/>
</dbReference>
<reference evidence="2 3" key="1">
    <citation type="submission" date="2020-12" db="EMBL/GenBank/DDBJ databases">
        <title>Metabolic potential, ecology and presence of endohyphal bacteria is reflected in genomic diversity of Mucoromycotina.</title>
        <authorList>
            <person name="Muszewska A."/>
            <person name="Okrasinska A."/>
            <person name="Steczkiewicz K."/>
            <person name="Drgas O."/>
            <person name="Orlowska M."/>
            <person name="Perlinska-Lenart U."/>
            <person name="Aleksandrzak-Piekarczyk T."/>
            <person name="Szatraj K."/>
            <person name="Zielenkiewicz U."/>
            <person name="Pilsyk S."/>
            <person name="Malc E."/>
            <person name="Mieczkowski P."/>
            <person name="Kruszewska J.S."/>
            <person name="Biernat P."/>
            <person name="Pawlowska J."/>
        </authorList>
    </citation>
    <scope>NUCLEOTIDE SEQUENCE [LARGE SCALE GENOMIC DNA]</scope>
    <source>
        <strain evidence="2 3">CBS 142.35</strain>
    </source>
</reference>
<dbReference type="GO" id="GO:0006388">
    <property type="term" value="P:tRNA splicing, via endonucleolytic cleavage and ligation"/>
    <property type="evidence" value="ECO:0007669"/>
    <property type="project" value="TreeGrafter"/>
</dbReference>
<dbReference type="PANTHER" id="PTHR32004">
    <property type="entry name" value="TRNA LIGASE"/>
    <property type="match status" value="1"/>
</dbReference>
<dbReference type="EMBL" id="JAEPRB010000094">
    <property type="protein sequence ID" value="KAG2221988.1"/>
    <property type="molecule type" value="Genomic_DNA"/>
</dbReference>
<name>A0A8H7S4J4_9FUNG</name>
<sequence>MDLIPKIELPNDHDTIQALYEIQEKDPKKKIIRSKDFILDDKTIWRSWTIREHIYKKKNNGLSTQARGLFTTKIGNKYTVAVRGYDKFFNVLEVEATQWPELMSKTKGPYEVTAKENGCIIFITAKSKTKIVVTSKHSLPDPQDDPNAHGGVGYRWVIKHLNQVNMKEEDLAHWIYDKKITLVAELCDDQFEEHILAYNEKESGLYLHGINYNTTLLNTLPSKTVQQVANYFGFHPIDYLELDTMEQVRQLSDQIEESGEFQGRPIEGVVIRCKQINQEEEKEKEFFFKIKNDHYLLFREYREITKALLDNNKKDNSIELKQDVKPRCGYEKSIYYVSWVKERILDHPEWFVDYKKNKGIIDVREKFEQFWETADLSQLKGDPVLNVDQSKRKK</sequence>
<dbReference type="GO" id="GO:0005634">
    <property type="term" value="C:nucleus"/>
    <property type="evidence" value="ECO:0007669"/>
    <property type="project" value="TreeGrafter"/>
</dbReference>
<keyword evidence="3" id="KW-1185">Reference proteome</keyword>
<accession>A0A8H7S4J4</accession>